<sequence>MQQPPSDVSDGPSEEEGSQLILGFIKQIHTIMHVYETNPNLDLGDKQSGAEFIGSLKFYLSYFQAPGSNPRAFLKRYPPDNELNTVVGRLRPELFFGKDDRFLPFAQRLARRRGEIIAEHTAMVENGITLPPFDPGAPSHFKLPQMEPVVSGLQPAPPGAFGASALSFNARTGSPLPTTAASAGPSVPATSAVSGPPASFHSFLTAGLPFPGDHRSGE</sequence>
<name>A0ACC2V2E7_9TREE</name>
<keyword evidence="2" id="KW-1185">Reference proteome</keyword>
<evidence type="ECO:0000313" key="2">
    <source>
        <dbReference type="Proteomes" id="UP001230649"/>
    </source>
</evidence>
<accession>A0ACC2V2E7</accession>
<evidence type="ECO:0000313" key="1">
    <source>
        <dbReference type="EMBL" id="KAJ9092831.1"/>
    </source>
</evidence>
<organism evidence="1 2">
    <name type="scientific">Naganishia adeliensis</name>
    <dbReference type="NCBI Taxonomy" id="92952"/>
    <lineage>
        <taxon>Eukaryota</taxon>
        <taxon>Fungi</taxon>
        <taxon>Dikarya</taxon>
        <taxon>Basidiomycota</taxon>
        <taxon>Agaricomycotina</taxon>
        <taxon>Tremellomycetes</taxon>
        <taxon>Filobasidiales</taxon>
        <taxon>Filobasidiaceae</taxon>
        <taxon>Naganishia</taxon>
    </lineage>
</organism>
<proteinExistence type="predicted"/>
<reference evidence="1" key="1">
    <citation type="submission" date="2023-04" db="EMBL/GenBank/DDBJ databases">
        <title>Draft Genome sequencing of Naganishia species isolated from polar environments using Oxford Nanopore Technology.</title>
        <authorList>
            <person name="Leo P."/>
            <person name="Venkateswaran K."/>
        </authorList>
    </citation>
    <scope>NUCLEOTIDE SEQUENCE</scope>
    <source>
        <strain evidence="1">MNA-CCFEE 5262</strain>
    </source>
</reference>
<dbReference type="EMBL" id="JASBWS010000165">
    <property type="protein sequence ID" value="KAJ9092831.1"/>
    <property type="molecule type" value="Genomic_DNA"/>
</dbReference>
<dbReference type="Proteomes" id="UP001230649">
    <property type="component" value="Unassembled WGS sequence"/>
</dbReference>
<comment type="caution">
    <text evidence="1">The sequence shown here is derived from an EMBL/GenBank/DDBJ whole genome shotgun (WGS) entry which is preliminary data.</text>
</comment>
<gene>
    <name evidence="1" type="ORF">QFC20_007259</name>
</gene>
<protein>
    <submittedName>
        <fullName evidence="1">Uncharacterized protein</fullName>
    </submittedName>
</protein>